<evidence type="ECO:0000259" key="14">
    <source>
        <dbReference type="PROSITE" id="PS50268"/>
    </source>
</evidence>
<evidence type="ECO:0000256" key="11">
    <source>
        <dbReference type="ARBA" id="ARBA00023180"/>
    </source>
</evidence>
<feature type="domain" description="Cadherin" evidence="14">
    <location>
        <begin position="246"/>
        <end position="350"/>
    </location>
</feature>
<keyword evidence="16" id="KW-1185">Reference proteome</keyword>
<dbReference type="Gene3D" id="2.60.40.60">
    <property type="entry name" value="Cadherins"/>
    <property type="match status" value="8"/>
</dbReference>
<reference evidence="15" key="1">
    <citation type="submission" date="2025-08" db="UniProtKB">
        <authorList>
            <consortium name="Ensembl"/>
        </authorList>
    </citation>
    <scope>IDENTIFICATION</scope>
</reference>
<keyword evidence="11" id="KW-0325">Glycoprotein</keyword>
<dbReference type="SUPFAM" id="SSF49313">
    <property type="entry name" value="Cadherin-like"/>
    <property type="match status" value="7"/>
</dbReference>
<dbReference type="InterPro" id="IPR002126">
    <property type="entry name" value="Cadherin-like_dom"/>
</dbReference>
<dbReference type="GO" id="GO:0007156">
    <property type="term" value="P:homophilic cell adhesion via plasma membrane adhesion molecules"/>
    <property type="evidence" value="ECO:0007669"/>
    <property type="project" value="InterPro"/>
</dbReference>
<sequence>CCPKRILVQFSVLGLVISLGVFLLALPTVCGDVAYSFTEEMKRGSVVGNIAKDIGLEVGKLAARKARIDADGNSKRYCDINLGTGDIIVADRIDREGLCGKKASCILKQELVLENPLELHRINVHVQDINDNSPQFKKNTIKFEIRESASKGSRYRLDEAHDADIGQNAIQGYSIEANENFRLNVIAKSGGGKYSELVLEKELDREKQQELTIVLVATDGGTPQRSGTAVIHVTVLDANDNAPVFSQAVYKASLPENSPLDTVVVTVSATDADEGVNGEVTYEFDHISDESNNVFSLDQTTGEVKVSGSIDYEELSSYEMEITAKDGLGLVSSSTLIIDITDVNDNAPLTFIKSLTNPIPENVSPGTEVGIINVQDRDSETNGQVRCSIQQNVPFKLVPSIKNYYSLVTTGQLDRELVSDYNITITATDEGSPPLSSSKTVQLSVADMNDNPPVFEEQSYSAYVTENNKPGSTLCSVTARDPDWRQNVIYLKSLSNPIPENVSPGTEVGIINVQDRDSDTNKQVRCSIQQNAPFKLVPSIKNYYSLVTTGQLDRELVSDYNITITATDEGSPPLSSSKTVQLSVADINDNPPVFEEQSYSAYVTENNKPGSTLCSVTARDPDWRQNGTVIYSLLPGEVNGAPVSSYLSVNGDTGVIHAVRSFDYEQFRSFKVNVMARDNGSPPLSSNVTVSVFISDVNDNSPQILYPAPEGNSFMTELVPKAAHGGSLVSKVIAVDADSGQNAWLSYHIVKSTDPGLFTIGLHSGEIRTQRDISESDSMKQNLIVSVKDNGQPSLSATCSLYLLISDNLAEVPELKDISYDEKNSKLTSYLIIALVSVSTFFLTFIIIILGVRFCRRRKPRLLFDGAVAIPSAYLPPNYADVDGTGTLRSAYNYDAYLTTGSRTSDFKFVTSYNDNTLPADQTLRKSPSDFVDFGDCDGSPEVRTDITSPLALFCFSYSVNFKRYNTLILFERIPKFCIMRRPSLRGLFYISSFFSVKTTRVSDLRSLIV</sequence>
<dbReference type="InterPro" id="IPR050174">
    <property type="entry name" value="Protocadherin/Cadherin-CA"/>
</dbReference>
<comment type="subcellular location">
    <subcellularLocation>
        <location evidence="2">Cell membrane</location>
        <topology evidence="2">Single-pass type I membrane protein</topology>
    </subcellularLocation>
</comment>
<dbReference type="InterPro" id="IPR032455">
    <property type="entry name" value="Cadherin_C"/>
</dbReference>
<evidence type="ECO:0000256" key="9">
    <source>
        <dbReference type="ARBA" id="ARBA00022989"/>
    </source>
</evidence>
<keyword evidence="9 13" id="KW-1133">Transmembrane helix</keyword>
<name>A0A8P4KS80_DICLA</name>
<evidence type="ECO:0000313" key="16">
    <source>
        <dbReference type="Proteomes" id="UP000694389"/>
    </source>
</evidence>
<feature type="domain" description="Cadherin" evidence="14">
    <location>
        <begin position="359"/>
        <end position="455"/>
    </location>
</feature>
<dbReference type="Pfam" id="PF16492">
    <property type="entry name" value="Cadherin_C_2"/>
    <property type="match status" value="1"/>
</dbReference>
<dbReference type="FunFam" id="2.60.40.60:FF:000001">
    <property type="entry name" value="Protocadherin alpha 2"/>
    <property type="match status" value="1"/>
</dbReference>
<feature type="domain" description="Cadherin" evidence="14">
    <location>
        <begin position="595"/>
        <end position="704"/>
    </location>
</feature>
<dbReference type="Ensembl" id="ENSDLAT00005069055.1">
    <property type="protein sequence ID" value="ENSDLAP00005080108.1"/>
    <property type="gene ID" value="ENSDLAG00005030151.1"/>
</dbReference>
<keyword evidence="5" id="KW-0732">Signal</keyword>
<dbReference type="FunFam" id="2.60.40.60:FF:000006">
    <property type="entry name" value="Protocadherin alpha 2"/>
    <property type="match status" value="1"/>
</dbReference>
<feature type="domain" description="Cadherin" evidence="14">
    <location>
        <begin position="498"/>
        <end position="594"/>
    </location>
</feature>
<dbReference type="PRINTS" id="PR00205">
    <property type="entry name" value="CADHERIN"/>
</dbReference>
<dbReference type="FunFam" id="2.60.40.60:FF:000004">
    <property type="entry name" value="Protocadherin 1 gamma 2"/>
    <property type="match status" value="1"/>
</dbReference>
<dbReference type="PANTHER" id="PTHR24028:SF114">
    <property type="entry name" value="PCDH2G3 PROTEIN-RELATED"/>
    <property type="match status" value="1"/>
</dbReference>
<dbReference type="Pfam" id="PF08266">
    <property type="entry name" value="Cadherin_2"/>
    <property type="match status" value="1"/>
</dbReference>
<dbReference type="FunFam" id="2.60.40.60:FF:000002">
    <property type="entry name" value="Protocadherin alpha 2"/>
    <property type="match status" value="1"/>
</dbReference>
<evidence type="ECO:0000313" key="15">
    <source>
        <dbReference type="Ensembl" id="ENSDLAP00005080108.1"/>
    </source>
</evidence>
<dbReference type="GeneTree" id="ENSGT00940000166432"/>
<evidence type="ECO:0000256" key="6">
    <source>
        <dbReference type="ARBA" id="ARBA00022737"/>
    </source>
</evidence>
<evidence type="ECO:0000256" key="4">
    <source>
        <dbReference type="ARBA" id="ARBA00022692"/>
    </source>
</evidence>
<evidence type="ECO:0000256" key="10">
    <source>
        <dbReference type="ARBA" id="ARBA00023136"/>
    </source>
</evidence>
<dbReference type="InterPro" id="IPR020894">
    <property type="entry name" value="Cadherin_CS"/>
</dbReference>
<dbReference type="InterPro" id="IPR013164">
    <property type="entry name" value="Cadherin_N"/>
</dbReference>
<evidence type="ECO:0000256" key="2">
    <source>
        <dbReference type="ARBA" id="ARBA00004251"/>
    </source>
</evidence>
<dbReference type="AlphaFoldDB" id="A0A8P4KS80"/>
<dbReference type="Proteomes" id="UP000694389">
    <property type="component" value="Unassembled WGS sequence"/>
</dbReference>
<dbReference type="FunFam" id="2.60.40.60:FF:000007">
    <property type="entry name" value="Protocadherin alpha 2"/>
    <property type="match status" value="1"/>
</dbReference>
<feature type="domain" description="Cadherin" evidence="14">
    <location>
        <begin position="80"/>
        <end position="136"/>
    </location>
</feature>
<dbReference type="GO" id="GO:0005886">
    <property type="term" value="C:plasma membrane"/>
    <property type="evidence" value="ECO:0007669"/>
    <property type="project" value="UniProtKB-SubCell"/>
</dbReference>
<dbReference type="GO" id="GO:0009653">
    <property type="term" value="P:anatomical structure morphogenesis"/>
    <property type="evidence" value="ECO:0007669"/>
    <property type="project" value="UniProtKB-ARBA"/>
</dbReference>
<keyword evidence="3" id="KW-1003">Cell membrane</keyword>
<evidence type="ECO:0000256" key="13">
    <source>
        <dbReference type="SAM" id="Phobius"/>
    </source>
</evidence>
<dbReference type="PROSITE" id="PS00232">
    <property type="entry name" value="CADHERIN_1"/>
    <property type="match status" value="4"/>
</dbReference>
<evidence type="ECO:0000256" key="5">
    <source>
        <dbReference type="ARBA" id="ARBA00022729"/>
    </source>
</evidence>
<dbReference type="SMART" id="SM00112">
    <property type="entry name" value="CA"/>
    <property type="match status" value="7"/>
</dbReference>
<keyword evidence="7 12" id="KW-0106">Calcium</keyword>
<keyword evidence="4 13" id="KW-0812">Transmembrane</keyword>
<keyword evidence="6" id="KW-0677">Repeat</keyword>
<dbReference type="GO" id="GO:0005509">
    <property type="term" value="F:calcium ion binding"/>
    <property type="evidence" value="ECO:0007669"/>
    <property type="project" value="UniProtKB-UniRule"/>
</dbReference>
<organism evidence="15 16">
    <name type="scientific">Dicentrarchus labrax</name>
    <name type="common">European seabass</name>
    <name type="synonym">Morone labrax</name>
    <dbReference type="NCBI Taxonomy" id="13489"/>
    <lineage>
        <taxon>Eukaryota</taxon>
        <taxon>Metazoa</taxon>
        <taxon>Chordata</taxon>
        <taxon>Craniata</taxon>
        <taxon>Vertebrata</taxon>
        <taxon>Euteleostomi</taxon>
        <taxon>Actinopterygii</taxon>
        <taxon>Neopterygii</taxon>
        <taxon>Teleostei</taxon>
        <taxon>Neoteleostei</taxon>
        <taxon>Acanthomorphata</taxon>
        <taxon>Eupercaria</taxon>
        <taxon>Moronidae</taxon>
        <taxon>Dicentrarchus</taxon>
    </lineage>
</organism>
<keyword evidence="10 13" id="KW-0472">Membrane</keyword>
<dbReference type="FunFam" id="2.60.40.60:FF:000129">
    <property type="entry name" value="protocadherin alpha-C2 isoform X1"/>
    <property type="match status" value="2"/>
</dbReference>
<feature type="transmembrane region" description="Helical" evidence="13">
    <location>
        <begin position="830"/>
        <end position="852"/>
    </location>
</feature>
<keyword evidence="8" id="KW-0130">Cell adhesion</keyword>
<dbReference type="InterPro" id="IPR015919">
    <property type="entry name" value="Cadherin-like_sf"/>
</dbReference>
<dbReference type="PANTHER" id="PTHR24028">
    <property type="entry name" value="CADHERIN-87A"/>
    <property type="match status" value="1"/>
</dbReference>
<proteinExistence type="predicted"/>
<feature type="domain" description="Cadherin" evidence="14">
    <location>
        <begin position="137"/>
        <end position="245"/>
    </location>
</feature>
<evidence type="ECO:0000256" key="8">
    <source>
        <dbReference type="ARBA" id="ARBA00022889"/>
    </source>
</evidence>
<evidence type="ECO:0000256" key="7">
    <source>
        <dbReference type="ARBA" id="ARBA00022837"/>
    </source>
</evidence>
<evidence type="ECO:0000256" key="12">
    <source>
        <dbReference type="PROSITE-ProRule" id="PRU00043"/>
    </source>
</evidence>
<reference evidence="15" key="2">
    <citation type="submission" date="2025-09" db="UniProtKB">
        <authorList>
            <consortium name="Ensembl"/>
        </authorList>
    </citation>
    <scope>IDENTIFICATION</scope>
</reference>
<accession>A0A8P4KS80</accession>
<dbReference type="CDD" id="cd11304">
    <property type="entry name" value="Cadherin_repeat"/>
    <property type="match status" value="6"/>
</dbReference>
<comment type="function">
    <text evidence="1">Potential calcium-dependent cell-adhesion protein. May be involved in the establishment and maintenance of specific neuronal connections in the brain.</text>
</comment>
<feature type="domain" description="Cadherin" evidence="14">
    <location>
        <begin position="719"/>
        <end position="815"/>
    </location>
</feature>
<evidence type="ECO:0000256" key="3">
    <source>
        <dbReference type="ARBA" id="ARBA00022475"/>
    </source>
</evidence>
<protein>
    <recommendedName>
        <fullName evidence="14">Cadherin domain-containing protein</fullName>
    </recommendedName>
</protein>
<dbReference type="Pfam" id="PF00028">
    <property type="entry name" value="Cadherin"/>
    <property type="match status" value="6"/>
</dbReference>
<evidence type="ECO:0000256" key="1">
    <source>
        <dbReference type="ARBA" id="ARBA00003436"/>
    </source>
</evidence>
<dbReference type="PROSITE" id="PS50268">
    <property type="entry name" value="CADHERIN_2"/>
    <property type="match status" value="7"/>
</dbReference>